<comment type="caution">
    <text evidence="4">The sequence shown here is derived from an EMBL/GenBank/DDBJ whole genome shotgun (WGS) entry which is preliminary data.</text>
</comment>
<feature type="transmembrane region" description="Helical" evidence="2">
    <location>
        <begin position="194"/>
        <end position="216"/>
    </location>
</feature>
<organism evidence="4 5">
    <name type="scientific">Fusarium irregulare</name>
    <dbReference type="NCBI Taxonomy" id="2494466"/>
    <lineage>
        <taxon>Eukaryota</taxon>
        <taxon>Fungi</taxon>
        <taxon>Dikarya</taxon>
        <taxon>Ascomycota</taxon>
        <taxon>Pezizomycotina</taxon>
        <taxon>Sordariomycetes</taxon>
        <taxon>Hypocreomycetidae</taxon>
        <taxon>Hypocreales</taxon>
        <taxon>Nectriaceae</taxon>
        <taxon>Fusarium</taxon>
        <taxon>Fusarium incarnatum-equiseti species complex</taxon>
    </lineage>
</organism>
<gene>
    <name evidence="4" type="ORF">NW766_000926</name>
</gene>
<name>A0A9W8Q2V3_9HYPO</name>
<evidence type="ECO:0000313" key="5">
    <source>
        <dbReference type="Proteomes" id="UP001152130"/>
    </source>
</evidence>
<feature type="compositionally biased region" description="Polar residues" evidence="1">
    <location>
        <begin position="307"/>
        <end position="320"/>
    </location>
</feature>
<dbReference type="EMBL" id="JAPDHF010000001">
    <property type="protein sequence ID" value="KAJ4024686.1"/>
    <property type="molecule type" value="Genomic_DNA"/>
</dbReference>
<feature type="signal peptide" evidence="3">
    <location>
        <begin position="1"/>
        <end position="23"/>
    </location>
</feature>
<keyword evidence="2" id="KW-0812">Transmembrane</keyword>
<sequence length="394" mass="44638">MFGPRKQLSSYVFLIVLVRMSICIPESEFLYSIYEPWLRDASSPGFNPRPSIGGANHTRCCMQAVSEALMMENGTIRIRPDQTFLHGNLSMLEEFPQFPCVAKLNDSASLKGPTQFLWTPYDWCTEKCPGWAGIPFHAYDSWVKPLISFILPSLVFALNVPRRRKVSLAKRFFPIEALSFGRLFFFALKVPLTMLIITLDLLVWLSVLFAIAGPVLMSGMYEAYLDAQILDYLSKRMQSNTLSIQQRAHLLLVILIGNLDYTPAWDHSVQFVRVLPTDAPRRRFSQYRDRHTSRTSAAGSHLAPDDTSPSPLTRSSNDNTLVTPMVAMTTDPNSLYNEEERARIKTVQVKLSAMLDSQVKFGSTVGAPILFYISSFIYSVFDVESNIGEQWVYK</sequence>
<evidence type="ECO:0000256" key="2">
    <source>
        <dbReference type="SAM" id="Phobius"/>
    </source>
</evidence>
<keyword evidence="3" id="KW-0732">Signal</keyword>
<dbReference type="Proteomes" id="UP001152130">
    <property type="component" value="Unassembled WGS sequence"/>
</dbReference>
<proteinExistence type="predicted"/>
<keyword evidence="2" id="KW-1133">Transmembrane helix</keyword>
<dbReference type="AlphaFoldDB" id="A0A9W8Q2V3"/>
<accession>A0A9W8Q2V3</accession>
<keyword evidence="2" id="KW-0472">Membrane</keyword>
<feature type="chain" id="PRO_5040969562" evidence="3">
    <location>
        <begin position="24"/>
        <end position="394"/>
    </location>
</feature>
<evidence type="ECO:0000256" key="1">
    <source>
        <dbReference type="SAM" id="MobiDB-lite"/>
    </source>
</evidence>
<evidence type="ECO:0000256" key="3">
    <source>
        <dbReference type="SAM" id="SignalP"/>
    </source>
</evidence>
<keyword evidence="5" id="KW-1185">Reference proteome</keyword>
<reference evidence="4" key="1">
    <citation type="submission" date="2022-10" db="EMBL/GenBank/DDBJ databases">
        <title>Fusarium specimens isolated from Avocado Roots.</title>
        <authorList>
            <person name="Stajich J."/>
            <person name="Roper C."/>
            <person name="Heimlech-Rivalta G."/>
        </authorList>
    </citation>
    <scope>NUCLEOTIDE SEQUENCE</scope>
    <source>
        <strain evidence="4">CF00143</strain>
    </source>
</reference>
<feature type="transmembrane region" description="Helical" evidence="2">
    <location>
        <begin position="361"/>
        <end position="381"/>
    </location>
</feature>
<feature type="region of interest" description="Disordered" evidence="1">
    <location>
        <begin position="285"/>
        <end position="320"/>
    </location>
</feature>
<evidence type="ECO:0000313" key="4">
    <source>
        <dbReference type="EMBL" id="KAJ4024686.1"/>
    </source>
</evidence>
<protein>
    <submittedName>
        <fullName evidence="4">Uncharacterized protein</fullName>
    </submittedName>
</protein>